<keyword evidence="3 10" id="KW-0328">Glycosyltransferase</keyword>
<keyword evidence="8 10" id="KW-0131">Cell cycle</keyword>
<keyword evidence="5 10" id="KW-0133">Cell shape</keyword>
<evidence type="ECO:0000313" key="13">
    <source>
        <dbReference type="EMBL" id="MFC5529113.1"/>
    </source>
</evidence>
<dbReference type="NCBIfam" id="NF009102">
    <property type="entry name" value="PRK12446.1"/>
    <property type="match status" value="1"/>
</dbReference>
<comment type="similarity">
    <text evidence="10">Belongs to the glycosyltransferase 28 family. MurG subfamily.</text>
</comment>
<keyword evidence="1 10" id="KW-1003">Cell membrane</keyword>
<keyword evidence="9 10" id="KW-0961">Cell wall biogenesis/degradation</keyword>
<keyword evidence="14" id="KW-1185">Reference proteome</keyword>
<dbReference type="PANTHER" id="PTHR21015:SF27">
    <property type="entry name" value="UDP-N-ACETYLGLUCOSAMINE--N-ACETYLMURAMYL-(PENTAPEPTIDE) PYROPHOSPHORYL-UNDECAPRENOL N-ACETYLGLUCOSAMINE TRANSFERASE"/>
    <property type="match status" value="1"/>
</dbReference>
<dbReference type="Pfam" id="PF03033">
    <property type="entry name" value="Glyco_transf_28"/>
    <property type="match status" value="1"/>
</dbReference>
<keyword evidence="2 10" id="KW-0132">Cell division</keyword>
<gene>
    <name evidence="10" type="primary">murG</name>
    <name evidence="13" type="ORF">ACFPQ4_06565</name>
</gene>
<dbReference type="Pfam" id="PF04101">
    <property type="entry name" value="Glyco_tran_28_C"/>
    <property type="match status" value="1"/>
</dbReference>
<comment type="pathway">
    <text evidence="10">Cell wall biogenesis; peptidoglycan biosynthesis.</text>
</comment>
<comment type="caution">
    <text evidence="13">The sequence shown here is derived from an EMBL/GenBank/DDBJ whole genome shotgun (WGS) entry which is preliminary data.</text>
</comment>
<evidence type="ECO:0000256" key="1">
    <source>
        <dbReference type="ARBA" id="ARBA00022475"/>
    </source>
</evidence>
<evidence type="ECO:0000256" key="7">
    <source>
        <dbReference type="ARBA" id="ARBA00023136"/>
    </source>
</evidence>
<feature type="domain" description="Glycosyltransferase family 28 N-terminal" evidence="11">
    <location>
        <begin position="4"/>
        <end position="142"/>
    </location>
</feature>
<evidence type="ECO:0000313" key="14">
    <source>
        <dbReference type="Proteomes" id="UP001596108"/>
    </source>
</evidence>
<dbReference type="SUPFAM" id="SSF53756">
    <property type="entry name" value="UDP-Glycosyltransferase/glycogen phosphorylase"/>
    <property type="match status" value="1"/>
</dbReference>
<evidence type="ECO:0000256" key="5">
    <source>
        <dbReference type="ARBA" id="ARBA00022960"/>
    </source>
</evidence>
<feature type="binding site" evidence="10">
    <location>
        <position position="289"/>
    </location>
    <ligand>
        <name>UDP-N-acetyl-alpha-D-glucosamine</name>
        <dbReference type="ChEBI" id="CHEBI:57705"/>
    </ligand>
</feature>
<evidence type="ECO:0000256" key="2">
    <source>
        <dbReference type="ARBA" id="ARBA00022618"/>
    </source>
</evidence>
<comment type="caution">
    <text evidence="10">Lacks conserved residue(s) required for the propagation of feature annotation.</text>
</comment>
<dbReference type="HAMAP" id="MF_00033">
    <property type="entry name" value="MurG"/>
    <property type="match status" value="1"/>
</dbReference>
<dbReference type="Proteomes" id="UP001596108">
    <property type="component" value="Unassembled WGS sequence"/>
</dbReference>
<evidence type="ECO:0000256" key="3">
    <source>
        <dbReference type="ARBA" id="ARBA00022676"/>
    </source>
</evidence>
<dbReference type="PANTHER" id="PTHR21015">
    <property type="entry name" value="UDP-N-ACETYLGLUCOSAMINE--N-ACETYLMURAMYL-(PENTAPEPTIDE) PYROPHOSPHORYL-UNDECAPRENOL N-ACETYLGLUCOSAMINE TRANSFERASE 1"/>
    <property type="match status" value="1"/>
</dbReference>
<evidence type="ECO:0000256" key="8">
    <source>
        <dbReference type="ARBA" id="ARBA00023306"/>
    </source>
</evidence>
<proteinExistence type="inferred from homology"/>
<organism evidence="13 14">
    <name type="scientific">Cohnella yongneupensis</name>
    <dbReference type="NCBI Taxonomy" id="425006"/>
    <lineage>
        <taxon>Bacteria</taxon>
        <taxon>Bacillati</taxon>
        <taxon>Bacillota</taxon>
        <taxon>Bacilli</taxon>
        <taxon>Bacillales</taxon>
        <taxon>Paenibacillaceae</taxon>
        <taxon>Cohnella</taxon>
    </lineage>
</organism>
<comment type="function">
    <text evidence="10">Cell wall formation. Catalyzes the transfer of a GlcNAc subunit on undecaprenyl-pyrophosphoryl-MurNAc-pentapeptide (lipid intermediate I) to form undecaprenyl-pyrophosphoryl-MurNAc-(pentapeptide)GlcNAc (lipid intermediate II).</text>
</comment>
<feature type="binding site" evidence="10">
    <location>
        <begin position="11"/>
        <end position="13"/>
    </location>
    <ligand>
        <name>UDP-N-acetyl-alpha-D-glucosamine</name>
        <dbReference type="ChEBI" id="CHEBI:57705"/>
    </ligand>
</feature>
<dbReference type="InterPro" id="IPR004276">
    <property type="entry name" value="GlycoTrans_28_N"/>
</dbReference>
<dbReference type="Gene3D" id="3.40.50.2000">
    <property type="entry name" value="Glycogen Phosphorylase B"/>
    <property type="match status" value="2"/>
</dbReference>
<dbReference type="InterPro" id="IPR006009">
    <property type="entry name" value="GlcNAc_MurG"/>
</dbReference>
<evidence type="ECO:0000259" key="11">
    <source>
        <dbReference type="Pfam" id="PF03033"/>
    </source>
</evidence>
<evidence type="ECO:0000256" key="9">
    <source>
        <dbReference type="ARBA" id="ARBA00023316"/>
    </source>
</evidence>
<name>A0ABW0QWF9_9BACL</name>
<dbReference type="EC" id="2.4.1.227" evidence="10"/>
<evidence type="ECO:0000256" key="4">
    <source>
        <dbReference type="ARBA" id="ARBA00022679"/>
    </source>
</evidence>
<evidence type="ECO:0000256" key="10">
    <source>
        <dbReference type="HAMAP-Rule" id="MF_00033"/>
    </source>
</evidence>
<feature type="binding site" evidence="10">
    <location>
        <position position="165"/>
    </location>
    <ligand>
        <name>UDP-N-acetyl-alpha-D-glucosamine</name>
        <dbReference type="ChEBI" id="CHEBI:57705"/>
    </ligand>
</feature>
<accession>A0ABW0QWF9</accession>
<protein>
    <recommendedName>
        <fullName evidence="10">UDP-N-acetylglucosamine--N-acetylmuramyl-(pentapeptide) pyrophosphoryl-undecaprenol N-acetylglucosamine transferase</fullName>
        <ecNumber evidence="10">2.4.1.227</ecNumber>
    </recommendedName>
    <alternativeName>
        <fullName evidence="10">Undecaprenyl-PP-MurNAc-pentapeptide-UDPGlcNAc GlcNAc transferase</fullName>
    </alternativeName>
</protein>
<reference evidence="14" key="1">
    <citation type="journal article" date="2019" name="Int. J. Syst. Evol. Microbiol.">
        <title>The Global Catalogue of Microorganisms (GCM) 10K type strain sequencing project: providing services to taxonomists for standard genome sequencing and annotation.</title>
        <authorList>
            <consortium name="The Broad Institute Genomics Platform"/>
            <consortium name="The Broad Institute Genome Sequencing Center for Infectious Disease"/>
            <person name="Wu L."/>
            <person name="Ma J."/>
        </authorList>
    </citation>
    <scope>NUCLEOTIDE SEQUENCE [LARGE SCALE GENOMIC DNA]</scope>
    <source>
        <strain evidence="14">CGMCC 1.18578</strain>
    </source>
</reference>
<feature type="binding site" evidence="10">
    <location>
        <position position="195"/>
    </location>
    <ligand>
        <name>UDP-N-acetyl-alpha-D-glucosamine</name>
        <dbReference type="ChEBI" id="CHEBI:57705"/>
    </ligand>
</feature>
<keyword evidence="6 10" id="KW-0573">Peptidoglycan synthesis</keyword>
<sequence length="355" mass="39140">MKKILFTGGGSAGHVTVNLALIPRFQSEGWTVEYIGSHAGIEKQLLSDVPNVKYHGIATGKLRRYLDWNNVKDPFRVVKGVFQAYNTIRRSKPDVIFSKGGFVSVPVVLGAKLNRVPVVIHESDVTPGLANKIAIPFATKVCTTFADTERHLPKGKTQYVGPVIREALDRGDATRGRAWSGFSDRKPVMLIMGGSLGSRKINLAVRGALERLTKRYQIVHLCGKGQTDPAVSAPGYVQVEYVQDELPDILAMTDLVVSRAGANSIFEFLHLRKPMLLIPLTKAQSRGDQLLNAESFRKSGYSDVLQEENLTADTLISRIDQLYDNRQSYIDRMVKGAPHTDALANVMNLIKSVAK</sequence>
<keyword evidence="4 10" id="KW-0808">Transferase</keyword>
<feature type="domain" description="Glycosyl transferase family 28 C-terminal" evidence="12">
    <location>
        <begin position="189"/>
        <end position="335"/>
    </location>
</feature>
<dbReference type="EMBL" id="JBHSNC010000020">
    <property type="protein sequence ID" value="MFC5529113.1"/>
    <property type="molecule type" value="Genomic_DNA"/>
</dbReference>
<evidence type="ECO:0000256" key="6">
    <source>
        <dbReference type="ARBA" id="ARBA00022984"/>
    </source>
</evidence>
<keyword evidence="7 10" id="KW-0472">Membrane</keyword>
<comment type="subcellular location">
    <subcellularLocation>
        <location evidence="10">Cell membrane</location>
        <topology evidence="10">Peripheral membrane protein</topology>
        <orientation evidence="10">Cytoplasmic side</orientation>
    </subcellularLocation>
</comment>
<dbReference type="InterPro" id="IPR007235">
    <property type="entry name" value="Glyco_trans_28_C"/>
</dbReference>
<comment type="catalytic activity">
    <reaction evidence="10">
        <text>di-trans,octa-cis-undecaprenyl diphospho-N-acetyl-alpha-D-muramoyl-L-alanyl-D-glutamyl-meso-2,6-diaminopimeloyl-D-alanyl-D-alanine + UDP-N-acetyl-alpha-D-glucosamine = di-trans,octa-cis-undecaprenyl diphospho-[N-acetyl-alpha-D-glucosaminyl-(1-&gt;4)]-N-acetyl-alpha-D-muramoyl-L-alanyl-D-glutamyl-meso-2,6-diaminopimeloyl-D-alanyl-D-alanine + UDP + H(+)</text>
        <dbReference type="Rhea" id="RHEA:31227"/>
        <dbReference type="ChEBI" id="CHEBI:15378"/>
        <dbReference type="ChEBI" id="CHEBI:57705"/>
        <dbReference type="ChEBI" id="CHEBI:58223"/>
        <dbReference type="ChEBI" id="CHEBI:61387"/>
        <dbReference type="ChEBI" id="CHEBI:61388"/>
        <dbReference type="EC" id="2.4.1.227"/>
    </reaction>
</comment>
<dbReference type="RefSeq" id="WP_378110985.1">
    <property type="nucleotide sequence ID" value="NZ_JBHSNC010000020.1"/>
</dbReference>
<evidence type="ECO:0000259" key="12">
    <source>
        <dbReference type="Pfam" id="PF04101"/>
    </source>
</evidence>
<dbReference type="CDD" id="cd03785">
    <property type="entry name" value="GT28_MurG"/>
    <property type="match status" value="1"/>
</dbReference>